<feature type="compositionally biased region" description="Basic and acidic residues" evidence="1">
    <location>
        <begin position="807"/>
        <end position="818"/>
    </location>
</feature>
<feature type="compositionally biased region" description="Acidic residues" evidence="1">
    <location>
        <begin position="876"/>
        <end position="885"/>
    </location>
</feature>
<reference evidence="2" key="1">
    <citation type="submission" date="2021-03" db="EMBL/GenBank/DDBJ databases">
        <title>Comparative genomics and phylogenomic investigation of the class Geoglossomycetes provide insights into ecological specialization and systematics.</title>
        <authorList>
            <person name="Melie T."/>
            <person name="Pirro S."/>
            <person name="Miller A.N."/>
            <person name="Quandt A."/>
        </authorList>
    </citation>
    <scope>NUCLEOTIDE SEQUENCE</scope>
    <source>
        <strain evidence="2">GBOQ0MN5Z8</strain>
    </source>
</reference>
<feature type="compositionally biased region" description="Basic and acidic residues" evidence="1">
    <location>
        <begin position="1381"/>
        <end position="1406"/>
    </location>
</feature>
<feature type="region of interest" description="Disordered" evidence="1">
    <location>
        <begin position="185"/>
        <end position="232"/>
    </location>
</feature>
<comment type="caution">
    <text evidence="2">The sequence shown here is derived from an EMBL/GenBank/DDBJ whole genome shotgun (WGS) entry which is preliminary data.</text>
</comment>
<feature type="compositionally biased region" description="Low complexity" evidence="1">
    <location>
        <begin position="635"/>
        <end position="648"/>
    </location>
</feature>
<sequence length="1536" mass="162603">MFNRRRHLSISAANPNPDPSAATAAVQAFLSSRASSQSLSSSAAATALRTHVAPPKPVSEVQTKRTLRRQASISSNGSASDSRRGPQRRASSGSMTERTFRDTSPVGVGRGRIRGAPPVPTMPGTVPDPRRAAGLEPLQFSSPESKSAGRGVNTDRTEEHTPHAARISDLDPVVEREFDRMDDTGSVKISYPAKGLNSPKPAPTDGTKLTSGRRPGSPLAGTPSTARGLDSGEVANIHYSMRDAAERPVKRKKKAAAKEAVQGSYLGEGATGGGPRGTVVSKTECDGDADGTYQQRTAKQDEQPMLSTSSAATKAPRKKKKKKKIAPPVEPRESQNLGMEYPSSITSHSSDLDSIPEIVENTRRGQRSRKARAGGQLAKQPSTVREDREREEQEEQGGGKGLESSRWKPGAPSAENKQILQGRSEYPSLVTALPAPATTASPNKESEPGLHPNGHGGAHGNNLPSLSQSRTAHFSTMPLLSTDTDQMRHEPPPRAISPAKSAMKPSPSSRTGSPIGSLLGRGHGQKPGEASDENSLRSEDGEAGYPRGAYKGKKKARVSFDEESVVVGRAATPPTSPDSPVERKGWHSQDKGEARGEGISDQGIKPVPTLPTFDSVRSRRKRADGEEGIEKVTESVPGVSSASVSGSSIKNQMGASSDSALGAVIAHDLASKGAPAPSSSERIERGSSQSSPRQVDPLPPLVTSVEGTGWASDSEESIPDDDSIETYVLLESPSEGVPKLNINGKPPTSPDQDESSHVETGRANGNIPQLILVQPTPTLDETVDREEWLNIPGSFPTGTETETPEGQDARNIVERRATDPTLASLGISEPEPEEAAAYHRSGSPIVGEFGTGLSSHTQVRPEEESDSSGGSIYSDAAEDLSDLEGDGFGSIDAVVESPTVNKIVMLPIAATGLKTAASQTHRPLRPRTGDHAESSSEEDGNRAQIYQPGLRAQKKQQIERAAAPHAPQGTGTLGAQKPSAMKPQPMRVPLKSHRWTESESGYHLDPQAAGRKSPAPGADSVTASGIKKPVRDLATNSSSDNRLRSSMKGSTRTSVRAPPAHPPSANAPHHTEPQHPKGLLQKRHIQSSAPVQAIPLSAPAVGGVHRSMSESTTSHPSPPPVVPASPKKTGKRAALWRTLSNESDSDSGSSFKRRPRTTSGVVGLRKTMRSPPPEPGTPPTIGSGTRPLSPPAGSQRRPFSHGGTLRTTMRDPSARTPSLRSNSPERTRSPIRFSGFGKSSKQKASALQPTRSGFASRFSHSTRPAFRSRFADSSDEDEGVHIPLTPVRGIPRKSGASSRESTELSDSSDYDDNAVARSAPPIKSKRFLEGYGQASSHLRHSGSGRDLTTTARYHTETSKPDLQKTDKKRFTFGSLGRHKKDSTNKVRKSDIESAARRDTPLERSKLELQASKAIASASSPSGGPATVQKKMFRHLVDGDSWPLRRHHYSPKGDAGGVFAGGEAAEANTQGGLKSDGGGISESGGGKRTPSANAGGAYEGGGGEESEGESSVIVVVGRKGRRKRFPFLRRVFGLDEG</sequence>
<feature type="compositionally biased region" description="Low complexity" evidence="1">
    <location>
        <begin position="427"/>
        <end position="442"/>
    </location>
</feature>
<feature type="region of interest" description="Disordered" evidence="1">
    <location>
        <begin position="790"/>
        <end position="888"/>
    </location>
</feature>
<dbReference type="Proteomes" id="UP000698800">
    <property type="component" value="Unassembled WGS sequence"/>
</dbReference>
<feature type="compositionally biased region" description="Polar residues" evidence="1">
    <location>
        <begin position="1237"/>
        <end position="1262"/>
    </location>
</feature>
<dbReference type="OrthoDB" id="5423926at2759"/>
<keyword evidence="3" id="KW-1185">Reference proteome</keyword>
<dbReference type="EMBL" id="JAGHQL010000099">
    <property type="protein sequence ID" value="KAH0538697.1"/>
    <property type="molecule type" value="Genomic_DNA"/>
</dbReference>
<evidence type="ECO:0000313" key="3">
    <source>
        <dbReference type="Proteomes" id="UP000698800"/>
    </source>
</evidence>
<feature type="compositionally biased region" description="Low complexity" evidence="1">
    <location>
        <begin position="1140"/>
        <end position="1150"/>
    </location>
</feature>
<feature type="compositionally biased region" description="Basic and acidic residues" evidence="1">
    <location>
        <begin position="580"/>
        <end position="598"/>
    </location>
</feature>
<name>A0A9P8L2F8_9PEZI</name>
<organism evidence="2 3">
    <name type="scientific">Glutinoglossum americanum</name>
    <dbReference type="NCBI Taxonomy" id="1670608"/>
    <lineage>
        <taxon>Eukaryota</taxon>
        <taxon>Fungi</taxon>
        <taxon>Dikarya</taxon>
        <taxon>Ascomycota</taxon>
        <taxon>Pezizomycotina</taxon>
        <taxon>Geoglossomycetes</taxon>
        <taxon>Geoglossales</taxon>
        <taxon>Geoglossaceae</taxon>
        <taxon>Glutinoglossum</taxon>
    </lineage>
</organism>
<feature type="region of interest" description="Disordered" evidence="1">
    <location>
        <begin position="1441"/>
        <end position="1510"/>
    </location>
</feature>
<accession>A0A9P8L2F8</accession>
<feature type="compositionally biased region" description="Basic and acidic residues" evidence="1">
    <location>
        <begin position="623"/>
        <end position="633"/>
    </location>
</feature>
<feature type="compositionally biased region" description="Basic and acidic residues" evidence="1">
    <location>
        <begin position="153"/>
        <end position="172"/>
    </location>
</feature>
<feature type="compositionally biased region" description="Polar residues" evidence="1">
    <location>
        <begin position="465"/>
        <end position="484"/>
    </location>
</feature>
<gene>
    <name evidence="2" type="ORF">FGG08_004714</name>
</gene>
<feature type="compositionally biased region" description="Gly residues" evidence="1">
    <location>
        <begin position="1473"/>
        <end position="1486"/>
    </location>
</feature>
<feature type="compositionally biased region" description="Low complexity" evidence="1">
    <location>
        <begin position="792"/>
        <end position="806"/>
    </location>
</feature>
<feature type="region of interest" description="Disordered" evidence="1">
    <location>
        <begin position="245"/>
        <end position="657"/>
    </location>
</feature>
<evidence type="ECO:0000313" key="2">
    <source>
        <dbReference type="EMBL" id="KAH0538697.1"/>
    </source>
</evidence>
<feature type="compositionally biased region" description="Acidic residues" evidence="1">
    <location>
        <begin position="713"/>
        <end position="724"/>
    </location>
</feature>
<feature type="compositionally biased region" description="Basic residues" evidence="1">
    <location>
        <begin position="315"/>
        <end position="325"/>
    </location>
</feature>
<feature type="compositionally biased region" description="Low complexity" evidence="1">
    <location>
        <begin position="343"/>
        <end position="355"/>
    </location>
</feature>
<feature type="compositionally biased region" description="Low complexity" evidence="1">
    <location>
        <begin position="1410"/>
        <end position="1425"/>
    </location>
</feature>
<evidence type="ECO:0000256" key="1">
    <source>
        <dbReference type="SAM" id="MobiDB-lite"/>
    </source>
</evidence>
<feature type="region of interest" description="Disordered" evidence="1">
    <location>
        <begin position="671"/>
        <end position="768"/>
    </location>
</feature>
<feature type="compositionally biased region" description="Basic and acidic residues" evidence="1">
    <location>
        <begin position="1353"/>
        <end position="1369"/>
    </location>
</feature>
<protein>
    <submittedName>
        <fullName evidence="2">Uncharacterized protein</fullName>
    </submittedName>
</protein>
<proteinExistence type="predicted"/>
<feature type="compositionally biased region" description="Low complexity" evidence="1">
    <location>
        <begin position="11"/>
        <end position="50"/>
    </location>
</feature>
<feature type="region of interest" description="Disordered" evidence="1">
    <location>
        <begin position="1"/>
        <end position="172"/>
    </location>
</feature>
<feature type="compositionally biased region" description="Low complexity" evidence="1">
    <location>
        <begin position="497"/>
        <end position="509"/>
    </location>
</feature>
<feature type="region of interest" description="Disordered" evidence="1">
    <location>
        <begin position="914"/>
        <end position="1426"/>
    </location>
</feature>